<evidence type="ECO:0000256" key="11">
    <source>
        <dbReference type="ARBA" id="ARBA00022989"/>
    </source>
</evidence>
<evidence type="ECO:0000256" key="4">
    <source>
        <dbReference type="ARBA" id="ARBA00012483"/>
    </source>
</evidence>
<dbReference type="EMBL" id="JAJJMA010081754">
    <property type="protein sequence ID" value="MCL7028634.1"/>
    <property type="molecule type" value="Genomic_DNA"/>
</dbReference>
<evidence type="ECO:0000256" key="12">
    <source>
        <dbReference type="ARBA" id="ARBA00023136"/>
    </source>
</evidence>
<comment type="catalytic activity">
    <reaction evidence="1">
        <text>S-ubiquitinyl-[E2 ubiquitin-conjugating enzyme]-L-cysteine + [acceptor protein]-L-lysine = [E2 ubiquitin-conjugating enzyme]-L-cysteine + N(6)-ubiquitinyl-[acceptor protein]-L-lysine.</text>
        <dbReference type="EC" id="2.3.2.27"/>
    </reaction>
</comment>
<dbReference type="AlphaFoldDB" id="A0AA41S395"/>
<comment type="pathway">
    <text evidence="3">Protein modification; protein ubiquitination.</text>
</comment>
<dbReference type="GO" id="GO:0016020">
    <property type="term" value="C:membrane"/>
    <property type="evidence" value="ECO:0007669"/>
    <property type="project" value="UniProtKB-SubCell"/>
</dbReference>
<name>A0AA41S395_PAPNU</name>
<keyword evidence="9" id="KW-0833">Ubl conjugation pathway</keyword>
<gene>
    <name evidence="16" type="ORF">MKW94_030055</name>
</gene>
<evidence type="ECO:0000256" key="2">
    <source>
        <dbReference type="ARBA" id="ARBA00004167"/>
    </source>
</evidence>
<organism evidence="16 17">
    <name type="scientific">Papaver nudicaule</name>
    <name type="common">Iceland poppy</name>
    <dbReference type="NCBI Taxonomy" id="74823"/>
    <lineage>
        <taxon>Eukaryota</taxon>
        <taxon>Viridiplantae</taxon>
        <taxon>Streptophyta</taxon>
        <taxon>Embryophyta</taxon>
        <taxon>Tracheophyta</taxon>
        <taxon>Spermatophyta</taxon>
        <taxon>Magnoliopsida</taxon>
        <taxon>Ranunculales</taxon>
        <taxon>Papaveraceae</taxon>
        <taxon>Papaveroideae</taxon>
        <taxon>Papaver</taxon>
    </lineage>
</organism>
<dbReference type="InterPro" id="IPR045899">
    <property type="entry name" value="ATL71-like"/>
</dbReference>
<evidence type="ECO:0000256" key="14">
    <source>
        <dbReference type="SAM" id="Phobius"/>
    </source>
</evidence>
<evidence type="ECO:0000313" key="16">
    <source>
        <dbReference type="EMBL" id="MCL7028634.1"/>
    </source>
</evidence>
<sequence>MNNTSSDGQLHNSINISGYHCLLGISVGVVIILTAITIVSYFCNIGRVPFNSQGLSQHTSSSTSQLPRAVGLDASTIKSYPKLLYSEVNLCGIGTSTNPITFTSTSCCPVCLADYNNDDTLRLLPYCGHFFHPQCVDPWLLQHPTCPVCRSSSPIANPKSGETGPLESENV</sequence>
<proteinExistence type="predicted"/>
<dbReference type="SMART" id="SM00184">
    <property type="entry name" value="RING"/>
    <property type="match status" value="1"/>
</dbReference>
<keyword evidence="17" id="KW-1185">Reference proteome</keyword>
<evidence type="ECO:0000256" key="5">
    <source>
        <dbReference type="ARBA" id="ARBA00022679"/>
    </source>
</evidence>
<comment type="caution">
    <text evidence="16">The sequence shown here is derived from an EMBL/GenBank/DDBJ whole genome shotgun (WGS) entry which is preliminary data.</text>
</comment>
<evidence type="ECO:0000256" key="7">
    <source>
        <dbReference type="ARBA" id="ARBA00022723"/>
    </source>
</evidence>
<feature type="domain" description="RING-type" evidence="15">
    <location>
        <begin position="108"/>
        <end position="150"/>
    </location>
</feature>
<dbReference type="FunFam" id="3.30.40.10:FF:000187">
    <property type="entry name" value="E3 ubiquitin-protein ligase ATL6"/>
    <property type="match status" value="1"/>
</dbReference>
<evidence type="ECO:0000259" key="15">
    <source>
        <dbReference type="PROSITE" id="PS50089"/>
    </source>
</evidence>
<feature type="transmembrane region" description="Helical" evidence="14">
    <location>
        <begin position="21"/>
        <end position="42"/>
    </location>
</feature>
<protein>
    <recommendedName>
        <fullName evidence="4">RING-type E3 ubiquitin transferase</fullName>
        <ecNumber evidence="4">2.3.2.27</ecNumber>
    </recommendedName>
</protein>
<reference evidence="16" key="1">
    <citation type="submission" date="2022-03" db="EMBL/GenBank/DDBJ databases">
        <title>A functionally conserved STORR gene fusion in Papaver species that diverged 16.8 million years ago.</title>
        <authorList>
            <person name="Catania T."/>
        </authorList>
    </citation>
    <scope>NUCLEOTIDE SEQUENCE</scope>
    <source>
        <strain evidence="16">S-191538</strain>
    </source>
</reference>
<accession>A0AA41S395</accession>
<comment type="subcellular location">
    <subcellularLocation>
        <location evidence="2">Membrane</location>
        <topology evidence="2">Single-pass membrane protein</topology>
    </subcellularLocation>
</comment>
<dbReference type="CDD" id="cd16454">
    <property type="entry name" value="RING-H2_PA-TM-RING"/>
    <property type="match status" value="1"/>
</dbReference>
<evidence type="ECO:0000256" key="6">
    <source>
        <dbReference type="ARBA" id="ARBA00022692"/>
    </source>
</evidence>
<evidence type="ECO:0000256" key="13">
    <source>
        <dbReference type="PROSITE-ProRule" id="PRU00175"/>
    </source>
</evidence>
<dbReference type="Proteomes" id="UP001177140">
    <property type="component" value="Unassembled WGS sequence"/>
</dbReference>
<keyword evidence="10" id="KW-0862">Zinc</keyword>
<evidence type="ECO:0000256" key="10">
    <source>
        <dbReference type="ARBA" id="ARBA00022833"/>
    </source>
</evidence>
<keyword evidence="12 14" id="KW-0472">Membrane</keyword>
<dbReference type="PANTHER" id="PTHR46719:SF7">
    <property type="entry name" value="RING-H2 FINGER PROTEIN ATL71-RELATED"/>
    <property type="match status" value="1"/>
</dbReference>
<dbReference type="Gene3D" id="3.30.40.10">
    <property type="entry name" value="Zinc/RING finger domain, C3HC4 (zinc finger)"/>
    <property type="match status" value="1"/>
</dbReference>
<dbReference type="EC" id="2.3.2.27" evidence="4"/>
<keyword evidence="7" id="KW-0479">Metal-binding</keyword>
<evidence type="ECO:0000256" key="3">
    <source>
        <dbReference type="ARBA" id="ARBA00004906"/>
    </source>
</evidence>
<dbReference type="InterPro" id="IPR001841">
    <property type="entry name" value="Znf_RING"/>
</dbReference>
<keyword evidence="6 14" id="KW-0812">Transmembrane</keyword>
<keyword evidence="5" id="KW-0808">Transferase</keyword>
<dbReference type="PROSITE" id="PS50089">
    <property type="entry name" value="ZF_RING_2"/>
    <property type="match status" value="1"/>
</dbReference>
<dbReference type="Pfam" id="PF13639">
    <property type="entry name" value="zf-RING_2"/>
    <property type="match status" value="1"/>
</dbReference>
<dbReference type="GO" id="GO:0061630">
    <property type="term" value="F:ubiquitin protein ligase activity"/>
    <property type="evidence" value="ECO:0007669"/>
    <property type="project" value="UniProtKB-EC"/>
</dbReference>
<dbReference type="SUPFAM" id="SSF57850">
    <property type="entry name" value="RING/U-box"/>
    <property type="match status" value="1"/>
</dbReference>
<evidence type="ECO:0000313" key="17">
    <source>
        <dbReference type="Proteomes" id="UP001177140"/>
    </source>
</evidence>
<evidence type="ECO:0000256" key="8">
    <source>
        <dbReference type="ARBA" id="ARBA00022771"/>
    </source>
</evidence>
<evidence type="ECO:0000256" key="9">
    <source>
        <dbReference type="ARBA" id="ARBA00022786"/>
    </source>
</evidence>
<keyword evidence="8 13" id="KW-0863">Zinc-finger</keyword>
<dbReference type="GO" id="GO:0008270">
    <property type="term" value="F:zinc ion binding"/>
    <property type="evidence" value="ECO:0007669"/>
    <property type="project" value="UniProtKB-KW"/>
</dbReference>
<evidence type="ECO:0000256" key="1">
    <source>
        <dbReference type="ARBA" id="ARBA00000900"/>
    </source>
</evidence>
<keyword evidence="11 14" id="KW-1133">Transmembrane helix</keyword>
<dbReference type="InterPro" id="IPR013083">
    <property type="entry name" value="Znf_RING/FYVE/PHD"/>
</dbReference>
<dbReference type="PANTHER" id="PTHR46719">
    <property type="entry name" value="TRANSCRIPTION FACTOR C2H2 FAMILY-RELATED"/>
    <property type="match status" value="1"/>
</dbReference>